<organism evidence="2 3">
    <name type="scientific">Asanoa ferruginea</name>
    <dbReference type="NCBI Taxonomy" id="53367"/>
    <lineage>
        <taxon>Bacteria</taxon>
        <taxon>Bacillati</taxon>
        <taxon>Actinomycetota</taxon>
        <taxon>Actinomycetes</taxon>
        <taxon>Micromonosporales</taxon>
        <taxon>Micromonosporaceae</taxon>
        <taxon>Asanoa</taxon>
    </lineage>
</organism>
<gene>
    <name evidence="2" type="ORF">DFJ67_3497</name>
</gene>
<evidence type="ECO:0000313" key="2">
    <source>
        <dbReference type="EMBL" id="REF97496.1"/>
    </source>
</evidence>
<feature type="transmembrane region" description="Helical" evidence="1">
    <location>
        <begin position="6"/>
        <end position="26"/>
    </location>
</feature>
<keyword evidence="1" id="KW-0812">Transmembrane</keyword>
<dbReference type="AlphaFoldDB" id="A0A3D9ZJ83"/>
<keyword evidence="3" id="KW-1185">Reference proteome</keyword>
<dbReference type="RefSeq" id="WP_116068934.1">
    <property type="nucleotide sequence ID" value="NZ_BONB01000014.1"/>
</dbReference>
<sequence>MLKRDYAFLMVGIEALAVVGVVYYLVMLDFMSLAWSASIAVALPAWVLAVKAPTTCGVTTQTGGRCSRPVNGVIFGCGRSNHTWAKFFSRFGWRRQSDPNASGARPGRLTNGADGVDVVMVKIAEDWKSTAAFWLAMAATLCAITSATVDATNFARDRQHPTPTAATPSR</sequence>
<reference evidence="2 3" key="1">
    <citation type="submission" date="2018-08" db="EMBL/GenBank/DDBJ databases">
        <title>Sequencing the genomes of 1000 actinobacteria strains.</title>
        <authorList>
            <person name="Klenk H.-P."/>
        </authorList>
    </citation>
    <scope>NUCLEOTIDE SEQUENCE [LARGE SCALE GENOMIC DNA]</scope>
    <source>
        <strain evidence="2 3">DSM 44099</strain>
    </source>
</reference>
<keyword evidence="1" id="KW-1133">Transmembrane helix</keyword>
<evidence type="ECO:0000256" key="1">
    <source>
        <dbReference type="SAM" id="Phobius"/>
    </source>
</evidence>
<keyword evidence="1" id="KW-0472">Membrane</keyword>
<comment type="caution">
    <text evidence="2">The sequence shown here is derived from an EMBL/GenBank/DDBJ whole genome shotgun (WGS) entry which is preliminary data.</text>
</comment>
<name>A0A3D9ZJ83_9ACTN</name>
<protein>
    <submittedName>
        <fullName evidence="2">Uncharacterized protein</fullName>
    </submittedName>
</protein>
<dbReference type="Proteomes" id="UP000256913">
    <property type="component" value="Unassembled WGS sequence"/>
</dbReference>
<evidence type="ECO:0000313" key="3">
    <source>
        <dbReference type="Proteomes" id="UP000256913"/>
    </source>
</evidence>
<accession>A0A3D9ZJ83</accession>
<proteinExistence type="predicted"/>
<dbReference type="OrthoDB" id="3377181at2"/>
<feature type="transmembrane region" description="Helical" evidence="1">
    <location>
        <begin position="33"/>
        <end position="50"/>
    </location>
</feature>
<dbReference type="EMBL" id="QUMQ01000001">
    <property type="protein sequence ID" value="REF97496.1"/>
    <property type="molecule type" value="Genomic_DNA"/>
</dbReference>